<reference evidence="3" key="1">
    <citation type="submission" date="2018-12" db="EMBL/GenBank/DDBJ databases">
        <title>Tengunoibacter tsumagoiensis gen. nov., sp. nov., Dictyobacter kobayashii sp. nov., D. alpinus sp. nov., and D. joshuensis sp. nov. and description of Dictyobacteraceae fam. nov. within the order Ktedonobacterales isolated from Tengu-no-mugimeshi.</title>
        <authorList>
            <person name="Wang C.M."/>
            <person name="Zheng Y."/>
            <person name="Sakai Y."/>
            <person name="Toyoda A."/>
            <person name="Minakuchi Y."/>
            <person name="Abe K."/>
            <person name="Yokota A."/>
            <person name="Yabe S."/>
        </authorList>
    </citation>
    <scope>NUCLEOTIDE SEQUENCE [LARGE SCALE GENOMIC DNA]</scope>
    <source>
        <strain evidence="3">S-27</strain>
    </source>
</reference>
<dbReference type="InterPro" id="IPR029057">
    <property type="entry name" value="PRTase-like"/>
</dbReference>
<dbReference type="AlphaFoldDB" id="A0A401ZGM4"/>
<proteinExistence type="predicted"/>
<comment type="caution">
    <text evidence="2">The sequence shown here is derived from an EMBL/GenBank/DDBJ whole genome shotgun (WGS) entry which is preliminary data.</text>
</comment>
<name>A0A401ZGM4_9CHLR</name>
<dbReference type="RefSeq" id="WP_126596997.1">
    <property type="nucleotide sequence ID" value="NZ_BIFQ01000001.1"/>
</dbReference>
<dbReference type="CDD" id="cd06223">
    <property type="entry name" value="PRTases_typeI"/>
    <property type="match status" value="1"/>
</dbReference>
<dbReference type="OrthoDB" id="9810066at2"/>
<dbReference type="Gene3D" id="3.30.1310.20">
    <property type="entry name" value="PRTase-like"/>
    <property type="match status" value="1"/>
</dbReference>
<sequence length="225" mass="24467">MVMRFRDRRDAGKQLATQLAGYRNRPDVVVLGLPRGGVPVAFEVASELHAPLDVMIVRKLGLPGQEELAMGALAQGGIRILNDDVISAVGIPNEVIDAVAAREQQEIERREHLYRGDRPALDVRGRTVVLVDDGIATGATIRAAIAALKRQHPAHLIIAVPVAAATTCDELAAQGDKVICLLKPDMLYAIGLWYENFSQTHDEEVRQLLACARSMPTSGVQKQVR</sequence>
<dbReference type="Gene3D" id="3.40.50.2020">
    <property type="match status" value="1"/>
</dbReference>
<evidence type="ECO:0000259" key="1">
    <source>
        <dbReference type="Pfam" id="PF00156"/>
    </source>
</evidence>
<organism evidence="2 3">
    <name type="scientific">Dictyobacter aurantiacus</name>
    <dbReference type="NCBI Taxonomy" id="1936993"/>
    <lineage>
        <taxon>Bacteria</taxon>
        <taxon>Bacillati</taxon>
        <taxon>Chloroflexota</taxon>
        <taxon>Ktedonobacteria</taxon>
        <taxon>Ktedonobacterales</taxon>
        <taxon>Dictyobacteraceae</taxon>
        <taxon>Dictyobacter</taxon>
    </lineage>
</organism>
<dbReference type="Pfam" id="PF00156">
    <property type="entry name" value="Pribosyltran"/>
    <property type="match status" value="1"/>
</dbReference>
<gene>
    <name evidence="2" type="ORF">KDAU_33380</name>
</gene>
<protein>
    <submittedName>
        <fullName evidence="2">Phosphoribosyl transferase</fullName>
    </submittedName>
</protein>
<feature type="domain" description="Phosphoribosyltransferase" evidence="1">
    <location>
        <begin position="11"/>
        <end position="166"/>
    </location>
</feature>
<dbReference type="GO" id="GO:0016740">
    <property type="term" value="F:transferase activity"/>
    <property type="evidence" value="ECO:0007669"/>
    <property type="project" value="UniProtKB-KW"/>
</dbReference>
<keyword evidence="2" id="KW-0808">Transferase</keyword>
<dbReference type="EMBL" id="BIFQ01000001">
    <property type="protein sequence ID" value="GCE06009.1"/>
    <property type="molecule type" value="Genomic_DNA"/>
</dbReference>
<dbReference type="SUPFAM" id="SSF53271">
    <property type="entry name" value="PRTase-like"/>
    <property type="match status" value="1"/>
</dbReference>
<accession>A0A401ZGM4</accession>
<dbReference type="Proteomes" id="UP000287224">
    <property type="component" value="Unassembled WGS sequence"/>
</dbReference>
<keyword evidence="3" id="KW-1185">Reference proteome</keyword>
<evidence type="ECO:0000313" key="2">
    <source>
        <dbReference type="EMBL" id="GCE06009.1"/>
    </source>
</evidence>
<evidence type="ECO:0000313" key="3">
    <source>
        <dbReference type="Proteomes" id="UP000287224"/>
    </source>
</evidence>
<dbReference type="InterPro" id="IPR000836">
    <property type="entry name" value="PRTase_dom"/>
</dbReference>